<name>D3FEG0_CONWI</name>
<reference evidence="2" key="2">
    <citation type="submission" date="2010-01" db="EMBL/GenBank/DDBJ databases">
        <title>The complete genome of Conexibacter woesei DSM 14684.</title>
        <authorList>
            <consortium name="US DOE Joint Genome Institute (JGI-PGF)"/>
            <person name="Lucas S."/>
            <person name="Copeland A."/>
            <person name="Lapidus A."/>
            <person name="Glavina del Rio T."/>
            <person name="Dalin E."/>
            <person name="Tice H."/>
            <person name="Bruce D."/>
            <person name="Goodwin L."/>
            <person name="Pitluck S."/>
            <person name="Kyrpides N."/>
            <person name="Mavromatis K."/>
            <person name="Ivanova N."/>
            <person name="Mikhailova N."/>
            <person name="Chertkov O."/>
            <person name="Brettin T."/>
            <person name="Detter J.C."/>
            <person name="Han C."/>
            <person name="Larimer F."/>
            <person name="Land M."/>
            <person name="Hauser L."/>
            <person name="Markowitz V."/>
            <person name="Cheng J.-F."/>
            <person name="Hugenholtz P."/>
            <person name="Woyke T."/>
            <person name="Wu D."/>
            <person name="Pukall R."/>
            <person name="Steenblock K."/>
            <person name="Schneider S."/>
            <person name="Klenk H.-P."/>
            <person name="Eisen J.A."/>
        </authorList>
    </citation>
    <scope>NUCLEOTIDE SEQUENCE [LARGE SCALE GENOMIC DNA]</scope>
    <source>
        <strain evidence="2">DSM 14684 / CIP 108061 / JCM 11494 / NBRC 100937 / ID131577</strain>
    </source>
</reference>
<dbReference type="KEGG" id="cwo:Cwoe_5246"/>
<dbReference type="HOGENOM" id="CLU_1728272_0_0_11"/>
<dbReference type="EMBL" id="CP001854">
    <property type="protein sequence ID" value="ADB53652.1"/>
    <property type="molecule type" value="Genomic_DNA"/>
</dbReference>
<evidence type="ECO:0000313" key="1">
    <source>
        <dbReference type="EMBL" id="ADB53652.1"/>
    </source>
</evidence>
<accession>D3FEG0</accession>
<dbReference type="RefSeq" id="WP_012936703.1">
    <property type="nucleotide sequence ID" value="NC_013739.1"/>
</dbReference>
<sequence precursor="true">MRRPGRILVVVVAVVAFLLVSAALARVLSANGAERSAITTAIEAQAHGDAAALIAAIDGCAQDASCRATATANAARLRSAGDVEIVRLDLSTSFSLGGTTGTARVVWTTPSRLTVVQCARVRRGGDVVGGIEVAVVALSRPIGRESSCPGT</sequence>
<organism evidence="1 2">
    <name type="scientific">Conexibacter woesei (strain DSM 14684 / CCUG 47730 / CIP 108061 / JCM 11494 / NBRC 100937 / ID131577)</name>
    <dbReference type="NCBI Taxonomy" id="469383"/>
    <lineage>
        <taxon>Bacteria</taxon>
        <taxon>Bacillati</taxon>
        <taxon>Actinomycetota</taxon>
        <taxon>Thermoleophilia</taxon>
        <taxon>Solirubrobacterales</taxon>
        <taxon>Conexibacteraceae</taxon>
        <taxon>Conexibacter</taxon>
    </lineage>
</organism>
<dbReference type="Proteomes" id="UP000008229">
    <property type="component" value="Chromosome"/>
</dbReference>
<protein>
    <submittedName>
        <fullName evidence="1">Uncharacterized protein</fullName>
    </submittedName>
</protein>
<dbReference type="AlphaFoldDB" id="D3FEG0"/>
<proteinExistence type="predicted"/>
<evidence type="ECO:0000313" key="2">
    <source>
        <dbReference type="Proteomes" id="UP000008229"/>
    </source>
</evidence>
<reference evidence="1 2" key="1">
    <citation type="journal article" date="2010" name="Stand. Genomic Sci.">
        <title>Complete genome sequence of Conexibacter woesei type strain (ID131577).</title>
        <authorList>
            <person name="Pukall R."/>
            <person name="Lapidus A."/>
            <person name="Glavina Del Rio T."/>
            <person name="Copeland A."/>
            <person name="Tice H."/>
            <person name="Cheng J.-F."/>
            <person name="Lucas S."/>
            <person name="Chen F."/>
            <person name="Nolan M."/>
            <person name="Bruce D."/>
            <person name="Goodwin L."/>
            <person name="Pitluck S."/>
            <person name="Mavromatis K."/>
            <person name="Ivanova N."/>
            <person name="Ovchinnikova G."/>
            <person name="Pati A."/>
            <person name="Chen A."/>
            <person name="Palaniappan K."/>
            <person name="Land M."/>
            <person name="Hauser L."/>
            <person name="Chang Y.-J."/>
            <person name="Jeffries C.D."/>
            <person name="Chain P."/>
            <person name="Meincke L."/>
            <person name="Sims D."/>
            <person name="Brettin T."/>
            <person name="Detter J.C."/>
            <person name="Rohde M."/>
            <person name="Goeker M."/>
            <person name="Bristow J."/>
            <person name="Eisen J.A."/>
            <person name="Markowitz V."/>
            <person name="Kyrpides N.C."/>
            <person name="Klenk H.-P."/>
            <person name="Hugenholtz P."/>
        </authorList>
    </citation>
    <scope>NUCLEOTIDE SEQUENCE [LARGE SCALE GENOMIC DNA]</scope>
    <source>
        <strain evidence="2">DSM 14684 / CIP 108061 / JCM 11494 / NBRC 100937 / ID131577</strain>
    </source>
</reference>
<dbReference type="STRING" id="469383.Cwoe_5246"/>
<keyword evidence="2" id="KW-1185">Reference proteome</keyword>
<gene>
    <name evidence="1" type="ordered locus">Cwoe_5246</name>
</gene>